<feature type="region of interest" description="Disordered" evidence="1">
    <location>
        <begin position="132"/>
        <end position="159"/>
    </location>
</feature>
<evidence type="ECO:0000313" key="2">
    <source>
        <dbReference type="EMBL" id="PNG81906.1"/>
    </source>
</evidence>
<comment type="caution">
    <text evidence="2">The sequence shown here is derived from an EMBL/GenBank/DDBJ whole genome shotgun (WGS) entry which is preliminary data.</text>
</comment>
<name>A0A2J7Y1L0_9CHLO</name>
<accession>A0A2J7Y1L0</accession>
<dbReference type="Proteomes" id="UP000236333">
    <property type="component" value="Unassembled WGS sequence"/>
</dbReference>
<evidence type="ECO:0000313" key="3">
    <source>
        <dbReference type="Proteomes" id="UP000236333"/>
    </source>
</evidence>
<feature type="non-terminal residue" evidence="2">
    <location>
        <position position="218"/>
    </location>
</feature>
<keyword evidence="3" id="KW-1185">Reference proteome</keyword>
<protein>
    <submittedName>
        <fullName evidence="2">Uncharacterized protein</fullName>
    </submittedName>
</protein>
<feature type="non-terminal residue" evidence="2">
    <location>
        <position position="1"/>
    </location>
</feature>
<reference evidence="2 3" key="1">
    <citation type="journal article" date="2017" name="Mol. Biol. Evol.">
        <title>The 4-celled Tetrabaena socialis nuclear genome reveals the essential components for genetic control of cell number at the origin of multicellularity in the volvocine lineage.</title>
        <authorList>
            <person name="Featherston J."/>
            <person name="Arakaki Y."/>
            <person name="Hanschen E.R."/>
            <person name="Ferris P.J."/>
            <person name="Michod R.E."/>
            <person name="Olson B.J.S.C."/>
            <person name="Nozaki H."/>
            <person name="Durand P.M."/>
        </authorList>
    </citation>
    <scope>NUCLEOTIDE SEQUENCE [LARGE SCALE GENOMIC DNA]</scope>
    <source>
        <strain evidence="2 3">NIES-571</strain>
    </source>
</reference>
<gene>
    <name evidence="2" type="ORF">TSOC_015349</name>
</gene>
<dbReference type="EMBL" id="PGGS01005091">
    <property type="protein sequence ID" value="PNG81906.1"/>
    <property type="molecule type" value="Genomic_DNA"/>
</dbReference>
<sequence>WPESVFGPSGPIVRCGPAHILPSFIGLGVAATMEPGDAAAAEQMLLSFLEKVATVGSILRPRYRFYLARQKAGWDAACAELKARLGVTGQGAEDLEAIINNAMLVMYPNHHRPADGAPNGCFGGSPCVTTTATSPARGGARSKLPEGDPAAGGGTEYEGLHGVTVPRRYVESKAGSQERGYIKLGDSYAHRLALTAYMGPQHSDDLVAAHLCDNKECV</sequence>
<evidence type="ECO:0000256" key="1">
    <source>
        <dbReference type="SAM" id="MobiDB-lite"/>
    </source>
</evidence>
<organism evidence="2 3">
    <name type="scientific">Tetrabaena socialis</name>
    <dbReference type="NCBI Taxonomy" id="47790"/>
    <lineage>
        <taxon>Eukaryota</taxon>
        <taxon>Viridiplantae</taxon>
        <taxon>Chlorophyta</taxon>
        <taxon>core chlorophytes</taxon>
        <taxon>Chlorophyceae</taxon>
        <taxon>CS clade</taxon>
        <taxon>Chlamydomonadales</taxon>
        <taxon>Tetrabaenaceae</taxon>
        <taxon>Tetrabaena</taxon>
    </lineage>
</organism>
<proteinExistence type="predicted"/>
<dbReference type="AlphaFoldDB" id="A0A2J7Y1L0"/>